<accession>A0A2S3X9I1</accession>
<dbReference type="AlphaFoldDB" id="A0A2S3X9I1"/>
<protein>
    <submittedName>
        <fullName evidence="1">Uncharacterized protein</fullName>
    </submittedName>
</protein>
<proteinExistence type="predicted"/>
<sequence>MPVQILSFSLNKLIPYIDVLPEHFNMSLWLPTQTLAKCLRIQFNALCHQRQLCNILTFRFIISGFHGIRRFIEKCLLFFCFFTARFHIPEPVAMRVVTQGWQRPRIAGRN</sequence>
<name>A0A2S3X9I1_PSEPU</name>
<reference evidence="1 2" key="1">
    <citation type="submission" date="2016-08" db="EMBL/GenBank/DDBJ databases">
        <authorList>
            <person name="Seilhamer J.J."/>
        </authorList>
    </citation>
    <scope>NUCLEOTIDE SEQUENCE [LARGE SCALE GENOMIC DNA]</scope>
    <source>
        <strain evidence="1 2">KH-21-114</strain>
    </source>
</reference>
<evidence type="ECO:0000313" key="1">
    <source>
        <dbReference type="EMBL" id="POG12083.1"/>
    </source>
</evidence>
<reference evidence="1 2" key="2">
    <citation type="submission" date="2018-03" db="EMBL/GenBank/DDBJ databases">
        <title>Draft genome of Pseudomonas putida strain KH-21-114.</title>
        <authorList>
            <person name="Yoshizawa S."/>
            <person name="Khan N.H."/>
            <person name="Nishimura M."/>
            <person name="Chiura H.X."/>
            <person name="Ogura Y."/>
            <person name="Hayashi T."/>
            <person name="Kogure K."/>
        </authorList>
    </citation>
    <scope>NUCLEOTIDE SEQUENCE [LARGE SCALE GENOMIC DNA]</scope>
    <source>
        <strain evidence="1 2">KH-21-114</strain>
    </source>
</reference>
<dbReference type="EMBL" id="MINH01000016">
    <property type="protein sequence ID" value="POG12083.1"/>
    <property type="molecule type" value="Genomic_DNA"/>
</dbReference>
<evidence type="ECO:0000313" key="2">
    <source>
        <dbReference type="Proteomes" id="UP000237230"/>
    </source>
</evidence>
<comment type="caution">
    <text evidence="1">The sequence shown here is derived from an EMBL/GenBank/DDBJ whole genome shotgun (WGS) entry which is preliminary data.</text>
</comment>
<gene>
    <name evidence="1" type="ORF">BGP84_02030</name>
</gene>
<dbReference type="Proteomes" id="UP000237230">
    <property type="component" value="Unassembled WGS sequence"/>
</dbReference>
<organism evidence="1 2">
    <name type="scientific">Pseudomonas putida</name>
    <name type="common">Arthrobacter siderocapsulatus</name>
    <dbReference type="NCBI Taxonomy" id="303"/>
    <lineage>
        <taxon>Bacteria</taxon>
        <taxon>Pseudomonadati</taxon>
        <taxon>Pseudomonadota</taxon>
        <taxon>Gammaproteobacteria</taxon>
        <taxon>Pseudomonadales</taxon>
        <taxon>Pseudomonadaceae</taxon>
        <taxon>Pseudomonas</taxon>
    </lineage>
</organism>